<proteinExistence type="predicted"/>
<dbReference type="InterPro" id="IPR036265">
    <property type="entry name" value="HIT-like_sf"/>
</dbReference>
<evidence type="ECO:0000313" key="4">
    <source>
        <dbReference type="Proteomes" id="UP000054729"/>
    </source>
</evidence>
<protein>
    <submittedName>
        <fullName evidence="3">Diadenosine tetraphosphate (Ap4A) hydrolase-like HIT family hydrolase</fullName>
    </submittedName>
</protein>
<reference evidence="3 4" key="1">
    <citation type="submission" date="2015-11" db="EMBL/GenBank/DDBJ databases">
        <title>Genomic analysis of 38 Legionella species identifies large and diverse effector repertoires.</title>
        <authorList>
            <person name="Burstein D."/>
            <person name="Amaro F."/>
            <person name="Zusman T."/>
            <person name="Lifshitz Z."/>
            <person name="Cohen O."/>
            <person name="Gilbert J.A."/>
            <person name="Pupko T."/>
            <person name="Shuman H.A."/>
            <person name="Segal G."/>
        </authorList>
    </citation>
    <scope>NUCLEOTIDE SEQUENCE [LARGE SCALE GENOMIC DNA]</scope>
    <source>
        <strain evidence="3 4">ATCC 51914</strain>
    </source>
</reference>
<dbReference type="EMBL" id="LNZB01000056">
    <property type="protein sequence ID" value="KTD75535.1"/>
    <property type="molecule type" value="Genomic_DNA"/>
</dbReference>
<dbReference type="RefSeq" id="WP_231951012.1">
    <property type="nucleotide sequence ID" value="NZ_CAAAIQ010000002.1"/>
</dbReference>
<dbReference type="STRING" id="66969.Lwal_2473"/>
<name>A0A0W1A2G6_9GAMM</name>
<dbReference type="PATRIC" id="fig|66969.6.peg.2680"/>
<accession>A0A0W1A2G6</accession>
<dbReference type="SUPFAM" id="SSF54197">
    <property type="entry name" value="HIT-like"/>
    <property type="match status" value="1"/>
</dbReference>
<comment type="caution">
    <text evidence="3">The sequence shown here is derived from an EMBL/GenBank/DDBJ whole genome shotgun (WGS) entry which is preliminary data.</text>
</comment>
<sequence>MTIVIRLFYNRLIQHISKQECDSIGLEKFIYKKRSFWGTDSTAVRPLSNDTLVYWSSKSVEEKELFTIDDRILATSVVLGEWQLSTVLLKNDASYPWLILLPKRKSIKELYQLDQGDRVLLTEEIYRASMIMKDFFNPYKLNVGSLGNVVEQLHIHIVGRNQTDPLWPQGIWQASSVSVPYQENELFDLTNALRKLVCR</sequence>
<evidence type="ECO:0000256" key="1">
    <source>
        <dbReference type="PROSITE-ProRule" id="PRU00464"/>
    </source>
</evidence>
<evidence type="ECO:0000313" key="3">
    <source>
        <dbReference type="EMBL" id="KTD75535.1"/>
    </source>
</evidence>
<dbReference type="Pfam" id="PF01230">
    <property type="entry name" value="HIT"/>
    <property type="match status" value="1"/>
</dbReference>
<dbReference type="GO" id="GO:0016787">
    <property type="term" value="F:hydrolase activity"/>
    <property type="evidence" value="ECO:0007669"/>
    <property type="project" value="UniProtKB-KW"/>
</dbReference>
<organism evidence="3 4">
    <name type="scientific">Legionella waltersii</name>
    <dbReference type="NCBI Taxonomy" id="66969"/>
    <lineage>
        <taxon>Bacteria</taxon>
        <taxon>Pseudomonadati</taxon>
        <taxon>Pseudomonadota</taxon>
        <taxon>Gammaproteobacteria</taxon>
        <taxon>Legionellales</taxon>
        <taxon>Legionellaceae</taxon>
        <taxon>Legionella</taxon>
    </lineage>
</organism>
<keyword evidence="3" id="KW-0378">Hydrolase</keyword>
<feature type="domain" description="HIT" evidence="2">
    <location>
        <begin position="65"/>
        <end position="167"/>
    </location>
</feature>
<gene>
    <name evidence="3" type="primary">hit1</name>
    <name evidence="3" type="ORF">Lwal_2473</name>
</gene>
<dbReference type="Proteomes" id="UP000054729">
    <property type="component" value="Unassembled WGS sequence"/>
</dbReference>
<dbReference type="PROSITE" id="PS51084">
    <property type="entry name" value="HIT_2"/>
    <property type="match status" value="1"/>
</dbReference>
<keyword evidence="4" id="KW-1185">Reference proteome</keyword>
<dbReference type="InterPro" id="IPR011146">
    <property type="entry name" value="HIT-like"/>
</dbReference>
<dbReference type="Gene3D" id="3.30.428.10">
    <property type="entry name" value="HIT-like"/>
    <property type="match status" value="1"/>
</dbReference>
<evidence type="ECO:0000259" key="2">
    <source>
        <dbReference type="PROSITE" id="PS51084"/>
    </source>
</evidence>
<dbReference type="AlphaFoldDB" id="A0A0W1A2G6"/>
<comment type="caution">
    <text evidence="1">Lacks conserved residue(s) required for the propagation of feature annotation.</text>
</comment>